<feature type="compositionally biased region" description="Low complexity" evidence="1">
    <location>
        <begin position="346"/>
        <end position="373"/>
    </location>
</feature>
<feature type="region of interest" description="Disordered" evidence="1">
    <location>
        <begin position="1"/>
        <end position="285"/>
    </location>
</feature>
<dbReference type="EMBL" id="JAPQKI010000004">
    <property type="protein sequence ID" value="KAJ5103543.1"/>
    <property type="molecule type" value="Genomic_DNA"/>
</dbReference>
<reference evidence="2" key="2">
    <citation type="journal article" date="2023" name="IMA Fungus">
        <title>Comparative genomic study of the Penicillium genus elucidates a diverse pangenome and 15 lateral gene transfer events.</title>
        <authorList>
            <person name="Petersen C."/>
            <person name="Sorensen T."/>
            <person name="Nielsen M.R."/>
            <person name="Sondergaard T.E."/>
            <person name="Sorensen J.L."/>
            <person name="Fitzpatrick D.A."/>
            <person name="Frisvad J.C."/>
            <person name="Nielsen K.L."/>
        </authorList>
    </citation>
    <scope>NUCLEOTIDE SEQUENCE</scope>
    <source>
        <strain evidence="2">IBT 30761</strain>
    </source>
</reference>
<feature type="region of interest" description="Disordered" evidence="1">
    <location>
        <begin position="318"/>
        <end position="394"/>
    </location>
</feature>
<protein>
    <submittedName>
        <fullName evidence="2">Uncharacterized protein</fullName>
    </submittedName>
</protein>
<evidence type="ECO:0000313" key="3">
    <source>
        <dbReference type="Proteomes" id="UP001149074"/>
    </source>
</evidence>
<dbReference type="AlphaFoldDB" id="A0A9W9KFA4"/>
<comment type="caution">
    <text evidence="2">The sequence shown here is derived from an EMBL/GenBank/DDBJ whole genome shotgun (WGS) entry which is preliminary data.</text>
</comment>
<dbReference type="Proteomes" id="UP001149074">
    <property type="component" value="Unassembled WGS sequence"/>
</dbReference>
<keyword evidence="3" id="KW-1185">Reference proteome</keyword>
<dbReference type="GO" id="GO:0003677">
    <property type="term" value="F:DNA binding"/>
    <property type="evidence" value="ECO:0007669"/>
    <property type="project" value="InterPro"/>
</dbReference>
<dbReference type="PRINTS" id="PR00929">
    <property type="entry name" value="ATHOOK"/>
</dbReference>
<dbReference type="InterPro" id="IPR017956">
    <property type="entry name" value="AT_hook_DNA-bd_motif"/>
</dbReference>
<feature type="compositionally biased region" description="Basic and acidic residues" evidence="1">
    <location>
        <begin position="318"/>
        <end position="328"/>
    </location>
</feature>
<dbReference type="RefSeq" id="XP_056476923.1">
    <property type="nucleotide sequence ID" value="XM_056616566.1"/>
</dbReference>
<organism evidence="2 3">
    <name type="scientific">Penicillium argentinense</name>
    <dbReference type="NCBI Taxonomy" id="1131581"/>
    <lineage>
        <taxon>Eukaryota</taxon>
        <taxon>Fungi</taxon>
        <taxon>Dikarya</taxon>
        <taxon>Ascomycota</taxon>
        <taxon>Pezizomycotina</taxon>
        <taxon>Eurotiomycetes</taxon>
        <taxon>Eurotiomycetidae</taxon>
        <taxon>Eurotiales</taxon>
        <taxon>Aspergillaceae</taxon>
        <taxon>Penicillium</taxon>
    </lineage>
</organism>
<evidence type="ECO:0000256" key="1">
    <source>
        <dbReference type="SAM" id="MobiDB-lite"/>
    </source>
</evidence>
<proteinExistence type="predicted"/>
<accession>A0A9W9KFA4</accession>
<name>A0A9W9KFA4_9EURO</name>
<dbReference type="GeneID" id="81355545"/>
<reference evidence="2" key="1">
    <citation type="submission" date="2022-11" db="EMBL/GenBank/DDBJ databases">
        <authorList>
            <person name="Petersen C."/>
        </authorList>
    </citation>
    <scope>NUCLEOTIDE SEQUENCE</scope>
    <source>
        <strain evidence="2">IBT 30761</strain>
    </source>
</reference>
<dbReference type="OrthoDB" id="3946221at2759"/>
<gene>
    <name evidence="2" type="ORF">N7532_004072</name>
</gene>
<sequence>MSATTRSSSSSPDILGPPGDADYLISSPIKPFTGRQSVYSPAVTARRQTPARGTPAKRPRVSLSPAKSAHSIRFDDVLLPGSPTMKLEGRQRSLSPLKDQQDGNVSPWRIRVTLEATQDEENQGEMQASPSRKRRRPSTVTTKIPLKDDRSPLAEKTPSRPRGRPRKSDTKPLNGSPWPAASPGNTPGRPGATPMRKRGRPPKGTPRPSLQEIHVDEDETTPAPVSQPIPSLETEPEPEQHTSPMDIAPDGATEPLQRMSPVNIAGNDGFDSDSLGADDLPIADLTGPFQAYGEISNGSANRGYGRATYDTPIIGASEHHFLDNEENIHSTPSKMPSPTRERRSSSVRSVREAPVPSAPSSTRTYPTPTPTSSLAEEENQARGGSYEPRARTLS</sequence>
<evidence type="ECO:0000313" key="2">
    <source>
        <dbReference type="EMBL" id="KAJ5103543.1"/>
    </source>
</evidence>